<evidence type="ECO:0000313" key="3">
    <source>
        <dbReference type="Proteomes" id="UP000784294"/>
    </source>
</evidence>
<dbReference type="Proteomes" id="UP000784294">
    <property type="component" value="Unassembled WGS sequence"/>
</dbReference>
<feature type="compositionally biased region" description="Basic and acidic residues" evidence="1">
    <location>
        <begin position="400"/>
        <end position="424"/>
    </location>
</feature>
<feature type="region of interest" description="Disordered" evidence="1">
    <location>
        <begin position="384"/>
        <end position="460"/>
    </location>
</feature>
<sequence length="460" mass="52387">MARQLAPQSLEAVIESTEGILASFFYIRFQLEGRLSRSDTEVQHLNAKKAITLTWPWLTKRCCRTQQQDKKNNQLEQRRQYWHRSTSCRIRMESDDSRQQTSLKRALYQTASNVNDSIDTPMKGVWSSLLHDKINSTPPDALLWSGSGRPTPPFSIGVDDSGPEKARQPTNIDYYDNCKAVLDAKQNQTNLSHTHKFGSSLACVSLSSSSSYSSIPSSAPFAQKLPRSIEIHQCSDHVTEGRELIKLSGRRLRSNSEGSITYYREVLRSEKYNQCDRLPHVAVSMPQIDAMKRLGQSRRRVKDGDNRIWIRNAKCLSSEPWEEELNECISRSGYKKSNKVEEKIELNQTQNNGLRDEAHRKVSANNPIAKREQEENRSAICVNERSKKDGDKNILGTTKGRNDEGEKATEENYTKVKGSEDHEGNMGQAREASEEDKEDVESNEAKKLIYENGELLEEEK</sequence>
<protein>
    <submittedName>
        <fullName evidence="2">Uncharacterized protein</fullName>
    </submittedName>
</protein>
<accession>A0A448X091</accession>
<evidence type="ECO:0000256" key="1">
    <source>
        <dbReference type="SAM" id="MobiDB-lite"/>
    </source>
</evidence>
<proteinExistence type="predicted"/>
<evidence type="ECO:0000313" key="2">
    <source>
        <dbReference type="EMBL" id="VEL24632.1"/>
    </source>
</evidence>
<dbReference type="AlphaFoldDB" id="A0A448X091"/>
<name>A0A448X091_9PLAT</name>
<dbReference type="EMBL" id="CAAALY010068751">
    <property type="protein sequence ID" value="VEL24632.1"/>
    <property type="molecule type" value="Genomic_DNA"/>
</dbReference>
<keyword evidence="3" id="KW-1185">Reference proteome</keyword>
<gene>
    <name evidence="2" type="ORF">PXEA_LOCUS18072</name>
</gene>
<organism evidence="2 3">
    <name type="scientific">Protopolystoma xenopodis</name>
    <dbReference type="NCBI Taxonomy" id="117903"/>
    <lineage>
        <taxon>Eukaryota</taxon>
        <taxon>Metazoa</taxon>
        <taxon>Spiralia</taxon>
        <taxon>Lophotrochozoa</taxon>
        <taxon>Platyhelminthes</taxon>
        <taxon>Monogenea</taxon>
        <taxon>Polyopisthocotylea</taxon>
        <taxon>Polystomatidea</taxon>
        <taxon>Polystomatidae</taxon>
        <taxon>Protopolystoma</taxon>
    </lineage>
</organism>
<feature type="compositionally biased region" description="Acidic residues" evidence="1">
    <location>
        <begin position="433"/>
        <end position="442"/>
    </location>
</feature>
<comment type="caution">
    <text evidence="2">The sequence shown here is derived from an EMBL/GenBank/DDBJ whole genome shotgun (WGS) entry which is preliminary data.</text>
</comment>
<reference evidence="2" key="1">
    <citation type="submission" date="2018-11" db="EMBL/GenBank/DDBJ databases">
        <authorList>
            <consortium name="Pathogen Informatics"/>
        </authorList>
    </citation>
    <scope>NUCLEOTIDE SEQUENCE</scope>
</reference>
<feature type="non-terminal residue" evidence="2">
    <location>
        <position position="460"/>
    </location>
</feature>